<reference evidence="2 3" key="1">
    <citation type="submission" date="2016-03" db="EMBL/GenBank/DDBJ databases">
        <title>Whole genome sequencing of Grifola frondosa 9006-11.</title>
        <authorList>
            <person name="Min B."/>
            <person name="Park H."/>
            <person name="Kim J.-G."/>
            <person name="Cho H."/>
            <person name="Oh Y.-L."/>
            <person name="Kong W.-S."/>
            <person name="Choi I.-G."/>
        </authorList>
    </citation>
    <scope>NUCLEOTIDE SEQUENCE [LARGE SCALE GENOMIC DNA]</scope>
    <source>
        <strain evidence="2 3">9006-11</strain>
    </source>
</reference>
<accession>A0A1C7LZ48</accession>
<dbReference type="Proteomes" id="UP000092993">
    <property type="component" value="Unassembled WGS sequence"/>
</dbReference>
<proteinExistence type="predicted"/>
<protein>
    <submittedName>
        <fullName evidence="2">Uncharacterized protein</fullName>
    </submittedName>
</protein>
<comment type="caution">
    <text evidence="2">The sequence shown here is derived from an EMBL/GenBank/DDBJ whole genome shotgun (WGS) entry which is preliminary data.</text>
</comment>
<dbReference type="EMBL" id="LUGG01000014">
    <property type="protein sequence ID" value="OBZ70003.1"/>
    <property type="molecule type" value="Genomic_DNA"/>
</dbReference>
<evidence type="ECO:0000256" key="1">
    <source>
        <dbReference type="SAM" id="MobiDB-lite"/>
    </source>
</evidence>
<organism evidence="2 3">
    <name type="scientific">Grifola frondosa</name>
    <name type="common">Maitake</name>
    <name type="synonym">Polyporus frondosus</name>
    <dbReference type="NCBI Taxonomy" id="5627"/>
    <lineage>
        <taxon>Eukaryota</taxon>
        <taxon>Fungi</taxon>
        <taxon>Dikarya</taxon>
        <taxon>Basidiomycota</taxon>
        <taxon>Agaricomycotina</taxon>
        <taxon>Agaricomycetes</taxon>
        <taxon>Polyporales</taxon>
        <taxon>Grifolaceae</taxon>
        <taxon>Grifola</taxon>
    </lineage>
</organism>
<feature type="compositionally biased region" description="Basic and acidic residues" evidence="1">
    <location>
        <begin position="155"/>
        <end position="165"/>
    </location>
</feature>
<dbReference type="OrthoDB" id="21463at2759"/>
<evidence type="ECO:0000313" key="2">
    <source>
        <dbReference type="EMBL" id="OBZ70003.1"/>
    </source>
</evidence>
<dbReference type="AlphaFoldDB" id="A0A1C7LZ48"/>
<keyword evidence="3" id="KW-1185">Reference proteome</keyword>
<gene>
    <name evidence="2" type="ORF">A0H81_09895</name>
</gene>
<name>A0A1C7LZ48_GRIFR</name>
<feature type="region of interest" description="Disordered" evidence="1">
    <location>
        <begin position="155"/>
        <end position="182"/>
    </location>
</feature>
<evidence type="ECO:0000313" key="3">
    <source>
        <dbReference type="Proteomes" id="UP000092993"/>
    </source>
</evidence>
<sequence>MIDCSRCLRQVHHLFDHYLARLTTSHRVRSLAPPSTLSSLLFRTTPGCCLSLVSSAPPGVIHISSDLPQPVPSHRRPQPLVEAAQALAAETFGVDADASALKGFHPYRFVSPYHYDRKHRMMDLRPKKPALLGPSAADSRRRDIFYQLDIDPDKKARGDGPHVEKPAQSWQGYPKGKDDGHYSSIEQTLARPHTRAPEIIVTFFWQVCIAENTEAVGAPRTNTFFAQGPKTTSHAIGKSIAPCQSRLAAVKLKATSAMILRRDPSYLPIDRS</sequence>